<comment type="caution">
    <text evidence="2">The sequence shown here is derived from an EMBL/GenBank/DDBJ whole genome shotgun (WGS) entry which is preliminary data.</text>
</comment>
<dbReference type="SUPFAM" id="SSF81606">
    <property type="entry name" value="PP2C-like"/>
    <property type="match status" value="1"/>
</dbReference>
<dbReference type="Gene3D" id="3.60.40.10">
    <property type="entry name" value="PPM-type phosphatase domain"/>
    <property type="match status" value="1"/>
</dbReference>
<dbReference type="SMART" id="SM00331">
    <property type="entry name" value="PP2C_SIG"/>
    <property type="match status" value="1"/>
</dbReference>
<name>A0A2U1AVG1_9BACT</name>
<dbReference type="Pfam" id="PF13672">
    <property type="entry name" value="PP2C_2"/>
    <property type="match status" value="1"/>
</dbReference>
<dbReference type="PROSITE" id="PS51746">
    <property type="entry name" value="PPM_2"/>
    <property type="match status" value="1"/>
</dbReference>
<keyword evidence="3" id="KW-1185">Reference proteome</keyword>
<dbReference type="Proteomes" id="UP000245466">
    <property type="component" value="Unassembled WGS sequence"/>
</dbReference>
<evidence type="ECO:0000313" key="2">
    <source>
        <dbReference type="EMBL" id="PVY40383.1"/>
    </source>
</evidence>
<gene>
    <name evidence="2" type="ORF">C8E01_10712</name>
</gene>
<reference evidence="2 3" key="1">
    <citation type="submission" date="2018-04" db="EMBL/GenBank/DDBJ databases">
        <title>Genomic Encyclopedia of Type Strains, Phase IV (KMG-IV): sequencing the most valuable type-strain genomes for metagenomic binning, comparative biology and taxonomic classification.</title>
        <authorList>
            <person name="Goeker M."/>
        </authorList>
    </citation>
    <scope>NUCLEOTIDE SEQUENCE [LARGE SCALE GENOMIC DNA]</scope>
    <source>
        <strain evidence="2 3">DSM 100231</strain>
    </source>
</reference>
<feature type="domain" description="PPM-type phosphatase" evidence="1">
    <location>
        <begin position="8"/>
        <end position="223"/>
    </location>
</feature>
<evidence type="ECO:0000259" key="1">
    <source>
        <dbReference type="PROSITE" id="PS51746"/>
    </source>
</evidence>
<dbReference type="AlphaFoldDB" id="A0A2U1AVG1"/>
<accession>A0A2U1AVG1</accession>
<dbReference type="SMART" id="SM00332">
    <property type="entry name" value="PP2Cc"/>
    <property type="match status" value="1"/>
</dbReference>
<sequence length="223" mass="25310">MSVMKKVSYIESSIRGIGKGENQDNILILENENGYLFVVFDGVGSAINSAEATRLAKEFISNVWNDFFKGPDLKLAWLMASTNSYLVSYPKKELLTTYSAVYIPKSEPKIILYSSLGDSRIYVVNPQYLEQISEDDKLSANSNYITKCLGLEHLQPDDFKQNRLNLYDDKLLLCTDGFYHILEANLLDFFFTLIKTNPSSIRRSLNAKLIGNNDDDATYLLIQ</sequence>
<dbReference type="InterPro" id="IPR036457">
    <property type="entry name" value="PPM-type-like_dom_sf"/>
</dbReference>
<evidence type="ECO:0000313" key="3">
    <source>
        <dbReference type="Proteomes" id="UP000245466"/>
    </source>
</evidence>
<dbReference type="EMBL" id="QEKI01000007">
    <property type="protein sequence ID" value="PVY40383.1"/>
    <property type="molecule type" value="Genomic_DNA"/>
</dbReference>
<proteinExistence type="predicted"/>
<dbReference type="InterPro" id="IPR001932">
    <property type="entry name" value="PPM-type_phosphatase-like_dom"/>
</dbReference>
<protein>
    <submittedName>
        <fullName evidence="2">Serine/threonine protein phosphatase PrpC</fullName>
    </submittedName>
</protein>
<organism evidence="2 3">
    <name type="scientific">Pontibacter virosus</name>
    <dbReference type="NCBI Taxonomy" id="1765052"/>
    <lineage>
        <taxon>Bacteria</taxon>
        <taxon>Pseudomonadati</taxon>
        <taxon>Bacteroidota</taxon>
        <taxon>Cytophagia</taxon>
        <taxon>Cytophagales</taxon>
        <taxon>Hymenobacteraceae</taxon>
        <taxon>Pontibacter</taxon>
    </lineage>
</organism>